<feature type="domain" description="Peptidase M20 dimerisation" evidence="7">
    <location>
        <begin position="201"/>
        <end position="304"/>
    </location>
</feature>
<evidence type="ECO:0000313" key="8">
    <source>
        <dbReference type="EMBL" id="SMQ52598.1"/>
    </source>
</evidence>
<feature type="signal peptide" evidence="6">
    <location>
        <begin position="1"/>
        <end position="20"/>
    </location>
</feature>
<keyword evidence="9" id="KW-1185">Reference proteome</keyword>
<dbReference type="InterPro" id="IPR001261">
    <property type="entry name" value="ArgE/DapE_CS"/>
</dbReference>
<keyword evidence="6" id="KW-0732">Signal</keyword>
<evidence type="ECO:0000256" key="4">
    <source>
        <dbReference type="ARBA" id="ARBA00022801"/>
    </source>
</evidence>
<evidence type="ECO:0000256" key="2">
    <source>
        <dbReference type="ARBA" id="ARBA00006247"/>
    </source>
</evidence>
<dbReference type="InterPro" id="IPR002933">
    <property type="entry name" value="Peptidase_M20"/>
</dbReference>
<keyword evidence="5" id="KW-0862">Zinc</keyword>
<dbReference type="PROSITE" id="PS00759">
    <property type="entry name" value="ARGE_DAPE_CPG2_2"/>
    <property type="match status" value="1"/>
</dbReference>
<dbReference type="InterPro" id="IPR050072">
    <property type="entry name" value="Peptidase_M20A"/>
</dbReference>
<dbReference type="EMBL" id="LT853698">
    <property type="protein sequence ID" value="SMQ52598.1"/>
    <property type="molecule type" value="Genomic_DNA"/>
</dbReference>
<dbReference type="InterPro" id="IPR036264">
    <property type="entry name" value="Bact_exopeptidase_dim_dom"/>
</dbReference>
<dbReference type="Proteomes" id="UP000215127">
    <property type="component" value="Chromosome 7"/>
</dbReference>
<dbReference type="Gene3D" id="3.30.70.360">
    <property type="match status" value="1"/>
</dbReference>
<name>A0A1X7RYU3_ZYMT9</name>
<dbReference type="Pfam" id="PF01546">
    <property type="entry name" value="Peptidase_M20"/>
    <property type="match status" value="1"/>
</dbReference>
<accession>A0A1X7RYU3</accession>
<organism evidence="8 9">
    <name type="scientific">Zymoseptoria tritici (strain ST99CH_3D7)</name>
    <dbReference type="NCBI Taxonomy" id="1276538"/>
    <lineage>
        <taxon>Eukaryota</taxon>
        <taxon>Fungi</taxon>
        <taxon>Dikarya</taxon>
        <taxon>Ascomycota</taxon>
        <taxon>Pezizomycotina</taxon>
        <taxon>Dothideomycetes</taxon>
        <taxon>Dothideomycetidae</taxon>
        <taxon>Mycosphaerellales</taxon>
        <taxon>Mycosphaerellaceae</taxon>
        <taxon>Zymoseptoria</taxon>
    </lineage>
</organism>
<evidence type="ECO:0000256" key="1">
    <source>
        <dbReference type="ARBA" id="ARBA00001947"/>
    </source>
</evidence>
<dbReference type="STRING" id="1276538.A0A1X7RYU3"/>
<dbReference type="SUPFAM" id="SSF53187">
    <property type="entry name" value="Zn-dependent exopeptidases"/>
    <property type="match status" value="1"/>
</dbReference>
<dbReference type="GO" id="GO:0046872">
    <property type="term" value="F:metal ion binding"/>
    <property type="evidence" value="ECO:0007669"/>
    <property type="project" value="UniProtKB-KW"/>
</dbReference>
<dbReference type="CDD" id="cd05652">
    <property type="entry name" value="M20_ArgE_DapE-like_fungal"/>
    <property type="match status" value="1"/>
</dbReference>
<feature type="chain" id="PRO_5010864794" description="Peptidase M20 dimerisation domain-containing protein" evidence="6">
    <location>
        <begin position="21"/>
        <end position="407"/>
    </location>
</feature>
<comment type="cofactor">
    <cofactor evidence="1">
        <name>Zn(2+)</name>
        <dbReference type="ChEBI" id="CHEBI:29105"/>
    </cofactor>
</comment>
<dbReference type="InterPro" id="IPR011650">
    <property type="entry name" value="Peptidase_M20_dimer"/>
</dbReference>
<proteinExistence type="inferred from homology"/>
<keyword evidence="4" id="KW-0378">Hydrolase</keyword>
<evidence type="ECO:0000259" key="7">
    <source>
        <dbReference type="Pfam" id="PF07687"/>
    </source>
</evidence>
<dbReference type="PANTHER" id="PTHR43808:SF8">
    <property type="entry name" value="PEPTIDASE M20 DIMERISATION DOMAIN-CONTAINING PROTEIN"/>
    <property type="match status" value="1"/>
</dbReference>
<gene>
    <name evidence="8" type="ORF">ZT3D7_G7751</name>
</gene>
<evidence type="ECO:0000256" key="5">
    <source>
        <dbReference type="ARBA" id="ARBA00022833"/>
    </source>
</evidence>
<dbReference type="SUPFAM" id="SSF55031">
    <property type="entry name" value="Bacterial exopeptidase dimerisation domain"/>
    <property type="match status" value="1"/>
</dbReference>
<sequence>MRLLLGRWIALVASTCLASGAQEPLLLSTAGKQLILKDDLIAFHKNLTQIESISGNEKEVGEWLLASLKAQGYHVEKQEVQKKPERFNVLAWPGEKRDAKVVLSSHIDTVPPFLPYKYTSNGSHSTIFGRGSVDAKGSVATQIIAVNELLSAGSINPDDVGVLFVVGEEVGGAGMRAANNLDLHPQAIIFGEPTEGKLASGHKGILQIVLSAKGKSGHSGYPWLGRSANEVLVRSLGALINLGEKLPKSDKYGTTTFNLGRMEGGVAGNVIAEMANASVAVRIAAGEPEEVETAVTKAIHHAVQEFLEDGKLEAEDVIDIDFSGQGYGPIAIDADVPGFDVFTVNYGTDIPWLKKTVEDQKRYLYGPGSILVAHSANEEILESDLFAAVEDYQRIILHALGKGEEKK</sequence>
<evidence type="ECO:0000256" key="6">
    <source>
        <dbReference type="SAM" id="SignalP"/>
    </source>
</evidence>
<comment type="similarity">
    <text evidence="2">Belongs to the peptidase M20A family.</text>
</comment>
<dbReference type="Pfam" id="PF07687">
    <property type="entry name" value="M20_dimer"/>
    <property type="match status" value="1"/>
</dbReference>
<dbReference type="GO" id="GO:0016787">
    <property type="term" value="F:hydrolase activity"/>
    <property type="evidence" value="ECO:0007669"/>
    <property type="project" value="UniProtKB-KW"/>
</dbReference>
<keyword evidence="3" id="KW-0479">Metal-binding</keyword>
<dbReference type="Gene3D" id="3.40.630.10">
    <property type="entry name" value="Zn peptidases"/>
    <property type="match status" value="1"/>
</dbReference>
<dbReference type="AlphaFoldDB" id="A0A1X7RYU3"/>
<evidence type="ECO:0000256" key="3">
    <source>
        <dbReference type="ARBA" id="ARBA00022723"/>
    </source>
</evidence>
<protein>
    <recommendedName>
        <fullName evidence="7">Peptidase M20 dimerisation domain-containing protein</fullName>
    </recommendedName>
</protein>
<reference evidence="8 9" key="1">
    <citation type="submission" date="2016-06" db="EMBL/GenBank/DDBJ databases">
        <authorList>
            <person name="Kjaerup R.B."/>
            <person name="Dalgaard T.S."/>
            <person name="Juul-Madsen H.R."/>
        </authorList>
    </citation>
    <scope>NUCLEOTIDE SEQUENCE [LARGE SCALE GENOMIC DNA]</scope>
</reference>
<dbReference type="PANTHER" id="PTHR43808">
    <property type="entry name" value="ACETYLORNITHINE DEACETYLASE"/>
    <property type="match status" value="1"/>
</dbReference>
<evidence type="ECO:0000313" key="9">
    <source>
        <dbReference type="Proteomes" id="UP000215127"/>
    </source>
</evidence>